<sequence length="89" mass="10031">KNSPVLEKLTLQLFSKGPTHKVEMKGSYSRMEGPSAISEHLNIVEVKCNVVDEKILKVLKFLSAFNIRKLTNDSLHDLYVLKLAFICGN</sequence>
<reference evidence="1" key="3">
    <citation type="journal article" date="2017" name="Nature">
        <title>Genome sequence of the progenitor of the wheat D genome Aegilops tauschii.</title>
        <authorList>
            <person name="Luo M.C."/>
            <person name="Gu Y.Q."/>
            <person name="Puiu D."/>
            <person name="Wang H."/>
            <person name="Twardziok S.O."/>
            <person name="Deal K.R."/>
            <person name="Huo N."/>
            <person name="Zhu T."/>
            <person name="Wang L."/>
            <person name="Wang Y."/>
            <person name="McGuire P.E."/>
            <person name="Liu S."/>
            <person name="Long H."/>
            <person name="Ramasamy R.K."/>
            <person name="Rodriguez J.C."/>
            <person name="Van S.L."/>
            <person name="Yuan L."/>
            <person name="Wang Z."/>
            <person name="Xia Z."/>
            <person name="Xiao L."/>
            <person name="Anderson O.D."/>
            <person name="Ouyang S."/>
            <person name="Liang Y."/>
            <person name="Zimin A.V."/>
            <person name="Pertea G."/>
            <person name="Qi P."/>
            <person name="Bennetzen J.L."/>
            <person name="Dai X."/>
            <person name="Dawson M.W."/>
            <person name="Muller H.G."/>
            <person name="Kugler K."/>
            <person name="Rivarola-Duarte L."/>
            <person name="Spannagl M."/>
            <person name="Mayer K.F.X."/>
            <person name="Lu F.H."/>
            <person name="Bevan M.W."/>
            <person name="Leroy P."/>
            <person name="Li P."/>
            <person name="You F.M."/>
            <person name="Sun Q."/>
            <person name="Liu Z."/>
            <person name="Lyons E."/>
            <person name="Wicker T."/>
            <person name="Salzberg S.L."/>
            <person name="Devos K.M."/>
            <person name="Dvorak J."/>
        </authorList>
    </citation>
    <scope>NUCLEOTIDE SEQUENCE [LARGE SCALE GENOMIC DNA]</scope>
    <source>
        <strain evidence="1">cv. AL8/78</strain>
    </source>
</reference>
<organism evidence="1 2">
    <name type="scientific">Aegilops tauschii subsp. strangulata</name>
    <name type="common">Goatgrass</name>
    <dbReference type="NCBI Taxonomy" id="200361"/>
    <lineage>
        <taxon>Eukaryota</taxon>
        <taxon>Viridiplantae</taxon>
        <taxon>Streptophyta</taxon>
        <taxon>Embryophyta</taxon>
        <taxon>Tracheophyta</taxon>
        <taxon>Spermatophyta</taxon>
        <taxon>Magnoliopsida</taxon>
        <taxon>Liliopsida</taxon>
        <taxon>Poales</taxon>
        <taxon>Poaceae</taxon>
        <taxon>BOP clade</taxon>
        <taxon>Pooideae</taxon>
        <taxon>Triticodae</taxon>
        <taxon>Triticeae</taxon>
        <taxon>Triticinae</taxon>
        <taxon>Aegilops</taxon>
    </lineage>
</organism>
<dbReference type="Proteomes" id="UP000015105">
    <property type="component" value="Chromosome 6D"/>
</dbReference>
<proteinExistence type="predicted"/>
<reference evidence="2" key="2">
    <citation type="journal article" date="2017" name="Nat. Plants">
        <title>The Aegilops tauschii genome reveals multiple impacts of transposons.</title>
        <authorList>
            <person name="Zhao G."/>
            <person name="Zou C."/>
            <person name="Li K."/>
            <person name="Wang K."/>
            <person name="Li T."/>
            <person name="Gao L."/>
            <person name="Zhang X."/>
            <person name="Wang H."/>
            <person name="Yang Z."/>
            <person name="Liu X."/>
            <person name="Jiang W."/>
            <person name="Mao L."/>
            <person name="Kong X."/>
            <person name="Jiao Y."/>
            <person name="Jia J."/>
        </authorList>
    </citation>
    <scope>NUCLEOTIDE SEQUENCE [LARGE SCALE GENOMIC DNA]</scope>
    <source>
        <strain evidence="2">cv. AL8/78</strain>
    </source>
</reference>
<protein>
    <submittedName>
        <fullName evidence="1">Uncharacterized protein</fullName>
    </submittedName>
</protein>
<evidence type="ECO:0000313" key="2">
    <source>
        <dbReference type="Proteomes" id="UP000015105"/>
    </source>
</evidence>
<reference evidence="1" key="5">
    <citation type="journal article" date="2021" name="G3 (Bethesda)">
        <title>Aegilops tauschii genome assembly Aet v5.0 features greater sequence contiguity and improved annotation.</title>
        <authorList>
            <person name="Wang L."/>
            <person name="Zhu T."/>
            <person name="Rodriguez J.C."/>
            <person name="Deal K.R."/>
            <person name="Dubcovsky J."/>
            <person name="McGuire P.E."/>
            <person name="Lux T."/>
            <person name="Spannagl M."/>
            <person name="Mayer K.F.X."/>
            <person name="Baldrich P."/>
            <person name="Meyers B.C."/>
            <person name="Huo N."/>
            <person name="Gu Y.Q."/>
            <person name="Zhou H."/>
            <person name="Devos K.M."/>
            <person name="Bennetzen J.L."/>
            <person name="Unver T."/>
            <person name="Budak H."/>
            <person name="Gulick P.J."/>
            <person name="Galiba G."/>
            <person name="Kalapos B."/>
            <person name="Nelson D.R."/>
            <person name="Li P."/>
            <person name="You F.M."/>
            <person name="Luo M.C."/>
            <person name="Dvorak J."/>
        </authorList>
    </citation>
    <scope>NUCLEOTIDE SEQUENCE [LARGE SCALE GENOMIC DNA]</scope>
    <source>
        <strain evidence="1">cv. AL8/78</strain>
    </source>
</reference>
<accession>A0A453N109</accession>
<reference evidence="1" key="4">
    <citation type="submission" date="2019-03" db="UniProtKB">
        <authorList>
            <consortium name="EnsemblPlants"/>
        </authorList>
    </citation>
    <scope>IDENTIFICATION</scope>
</reference>
<dbReference type="PANTHER" id="PTHR34223">
    <property type="entry name" value="OS11G0201299 PROTEIN"/>
    <property type="match status" value="1"/>
</dbReference>
<keyword evidence="2" id="KW-1185">Reference proteome</keyword>
<dbReference type="AlphaFoldDB" id="A0A453N109"/>
<dbReference type="InterPro" id="IPR053197">
    <property type="entry name" value="F-box_SCFL_complex_component"/>
</dbReference>
<dbReference type="Gramene" id="AET6Gv20173900.8">
    <property type="protein sequence ID" value="AET6Gv20173900.8"/>
    <property type="gene ID" value="AET6Gv20173900"/>
</dbReference>
<name>A0A453N109_AEGTS</name>
<reference evidence="2" key="1">
    <citation type="journal article" date="2014" name="Science">
        <title>Ancient hybridizations among the ancestral genomes of bread wheat.</title>
        <authorList>
            <consortium name="International Wheat Genome Sequencing Consortium,"/>
            <person name="Marcussen T."/>
            <person name="Sandve S.R."/>
            <person name="Heier L."/>
            <person name="Spannagl M."/>
            <person name="Pfeifer M."/>
            <person name="Jakobsen K.S."/>
            <person name="Wulff B.B."/>
            <person name="Steuernagel B."/>
            <person name="Mayer K.F."/>
            <person name="Olsen O.A."/>
        </authorList>
    </citation>
    <scope>NUCLEOTIDE SEQUENCE [LARGE SCALE GENOMIC DNA]</scope>
    <source>
        <strain evidence="2">cv. AL8/78</strain>
    </source>
</reference>
<dbReference type="PANTHER" id="PTHR34223:SF24">
    <property type="entry name" value="F-BOX DOMAIN-CONTAINING PROTEIN"/>
    <property type="match status" value="1"/>
</dbReference>
<dbReference type="EnsemblPlants" id="AET6Gv20173900.8">
    <property type="protein sequence ID" value="AET6Gv20173900.8"/>
    <property type="gene ID" value="AET6Gv20173900"/>
</dbReference>
<evidence type="ECO:0000313" key="1">
    <source>
        <dbReference type="EnsemblPlants" id="AET6Gv20173900.8"/>
    </source>
</evidence>